<dbReference type="InterPro" id="IPR000281">
    <property type="entry name" value="HTH_RpiR"/>
</dbReference>
<dbReference type="PANTHER" id="PTHR30514:SF1">
    <property type="entry name" value="HTH-TYPE TRANSCRIPTIONAL REGULATOR HEXR-RELATED"/>
    <property type="match status" value="1"/>
</dbReference>
<gene>
    <name evidence="6" type="ORF">EEI45_05875</name>
</gene>
<dbReference type="Gene3D" id="1.10.10.10">
    <property type="entry name" value="Winged helix-like DNA-binding domain superfamily/Winged helix DNA-binding domain"/>
    <property type="match status" value="1"/>
</dbReference>
<keyword evidence="2" id="KW-0238">DNA-binding</keyword>
<dbReference type="SUPFAM" id="SSF53697">
    <property type="entry name" value="SIS domain"/>
    <property type="match status" value="1"/>
</dbReference>
<dbReference type="KEGG" id="eri:EEI45_05875"/>
<evidence type="ECO:0000313" key="6">
    <source>
        <dbReference type="EMBL" id="AZK44334.1"/>
    </source>
</evidence>
<dbReference type="PANTHER" id="PTHR30514">
    <property type="entry name" value="GLUCOKINASE"/>
    <property type="match status" value="1"/>
</dbReference>
<dbReference type="EMBL" id="CP034234">
    <property type="protein sequence ID" value="AZK44334.1"/>
    <property type="molecule type" value="Genomic_DNA"/>
</dbReference>
<dbReference type="RefSeq" id="WP_125164509.1">
    <property type="nucleotide sequence ID" value="NZ_CP034234.1"/>
</dbReference>
<evidence type="ECO:0000256" key="1">
    <source>
        <dbReference type="ARBA" id="ARBA00023015"/>
    </source>
</evidence>
<evidence type="ECO:0000313" key="7">
    <source>
        <dbReference type="Proteomes" id="UP000278804"/>
    </source>
</evidence>
<dbReference type="Proteomes" id="UP000278804">
    <property type="component" value="Chromosome"/>
</dbReference>
<reference evidence="6 7" key="1">
    <citation type="journal article" date="2020" name="Int. J. Syst. Evol. Microbiol.">
        <title>Description of Erysipelothrix piscisicarius sp. nov., an emergent fish pathogen, and assessment of virulence using a tiger barb (Puntigrus tetrazona) infection model.</title>
        <authorList>
            <person name="Pomaranski E.K."/>
            <person name="Griffin M.J."/>
            <person name="Camus A.C."/>
            <person name="Armwood A.R."/>
            <person name="Shelley J."/>
            <person name="Waldbieser G.C."/>
            <person name="LaFrentz B.R."/>
            <person name="Garcia J.C."/>
            <person name="Yanong R."/>
            <person name="Soto E."/>
        </authorList>
    </citation>
    <scope>NUCLEOTIDE SEQUENCE [LARGE SCALE GENOMIC DNA]</scope>
    <source>
        <strain evidence="6 7">15TAL0474</strain>
    </source>
</reference>
<dbReference type="CDD" id="cd05013">
    <property type="entry name" value="SIS_RpiR"/>
    <property type="match status" value="1"/>
</dbReference>
<evidence type="ECO:0000259" key="5">
    <source>
        <dbReference type="PROSITE" id="PS51464"/>
    </source>
</evidence>
<dbReference type="AlphaFoldDB" id="A0A3Q8S2W1"/>
<dbReference type="PROSITE" id="PS51071">
    <property type="entry name" value="HTH_RPIR"/>
    <property type="match status" value="1"/>
</dbReference>
<keyword evidence="1" id="KW-0805">Transcription regulation</keyword>
<dbReference type="GO" id="GO:1901135">
    <property type="term" value="P:carbohydrate derivative metabolic process"/>
    <property type="evidence" value="ECO:0007669"/>
    <property type="project" value="InterPro"/>
</dbReference>
<evidence type="ECO:0000256" key="3">
    <source>
        <dbReference type="ARBA" id="ARBA00023163"/>
    </source>
</evidence>
<dbReference type="InterPro" id="IPR009057">
    <property type="entry name" value="Homeodomain-like_sf"/>
</dbReference>
<dbReference type="InterPro" id="IPR046348">
    <property type="entry name" value="SIS_dom_sf"/>
</dbReference>
<dbReference type="Pfam" id="PF01418">
    <property type="entry name" value="HTH_6"/>
    <property type="match status" value="1"/>
</dbReference>
<dbReference type="GO" id="GO:0003677">
    <property type="term" value="F:DNA binding"/>
    <property type="evidence" value="ECO:0007669"/>
    <property type="project" value="UniProtKB-KW"/>
</dbReference>
<dbReference type="Pfam" id="PF01380">
    <property type="entry name" value="SIS"/>
    <property type="match status" value="1"/>
</dbReference>
<organism evidence="6 7">
    <name type="scientific">Erysipelothrix piscisicarius</name>
    <dbReference type="NCBI Taxonomy" id="2485784"/>
    <lineage>
        <taxon>Bacteria</taxon>
        <taxon>Bacillati</taxon>
        <taxon>Bacillota</taxon>
        <taxon>Erysipelotrichia</taxon>
        <taxon>Erysipelotrichales</taxon>
        <taxon>Erysipelotrichaceae</taxon>
        <taxon>Erysipelothrix</taxon>
    </lineage>
</organism>
<sequence length="280" mass="31981">MSCIYRIKENMHTYTDTEKRIAEYILENKNEVVNFSSQHFAKEINSSAAAIVRFSKKIGYNGFTHLKVELARDHSEEEQSFDKLIKEEDTIETMVRKSHYSNHRTFDNTYKLLNLEVLDEAIAAISNARRIYLLGIGGSGIVCQDLYHKFVRIDADVVYFDDFHLEMSSLTHITENDVTIALSYSGQTREIIMAQKLAQEKGATTIAITQVGRNELAKNSDFVINIPKEESEVRLGSIASRFSMLAISDLLYLGVAKNNIEETRRKIVNTRDTIKSIRNI</sequence>
<evidence type="ECO:0000259" key="4">
    <source>
        <dbReference type="PROSITE" id="PS51071"/>
    </source>
</evidence>
<keyword evidence="7" id="KW-1185">Reference proteome</keyword>
<name>A0A3Q8S2W1_9FIRM</name>
<dbReference type="GO" id="GO:0003700">
    <property type="term" value="F:DNA-binding transcription factor activity"/>
    <property type="evidence" value="ECO:0007669"/>
    <property type="project" value="InterPro"/>
</dbReference>
<keyword evidence="3" id="KW-0804">Transcription</keyword>
<dbReference type="InterPro" id="IPR001347">
    <property type="entry name" value="SIS_dom"/>
</dbReference>
<accession>A0A3Q8S2W1</accession>
<dbReference type="PROSITE" id="PS51464">
    <property type="entry name" value="SIS"/>
    <property type="match status" value="1"/>
</dbReference>
<dbReference type="SUPFAM" id="SSF46689">
    <property type="entry name" value="Homeodomain-like"/>
    <property type="match status" value="1"/>
</dbReference>
<feature type="domain" description="HTH rpiR-type" evidence="4">
    <location>
        <begin position="1"/>
        <end position="77"/>
    </location>
</feature>
<dbReference type="InterPro" id="IPR035472">
    <property type="entry name" value="RpiR-like_SIS"/>
</dbReference>
<dbReference type="GO" id="GO:0097367">
    <property type="term" value="F:carbohydrate derivative binding"/>
    <property type="evidence" value="ECO:0007669"/>
    <property type="project" value="InterPro"/>
</dbReference>
<dbReference type="Gene3D" id="3.40.50.10490">
    <property type="entry name" value="Glucose-6-phosphate isomerase like protein, domain 1"/>
    <property type="match status" value="1"/>
</dbReference>
<dbReference type="InterPro" id="IPR036388">
    <property type="entry name" value="WH-like_DNA-bd_sf"/>
</dbReference>
<proteinExistence type="predicted"/>
<protein>
    <submittedName>
        <fullName evidence="6">MurR/RpiR family transcriptional regulator</fullName>
    </submittedName>
</protein>
<evidence type="ECO:0000256" key="2">
    <source>
        <dbReference type="ARBA" id="ARBA00023125"/>
    </source>
</evidence>
<feature type="domain" description="SIS" evidence="5">
    <location>
        <begin position="121"/>
        <end position="261"/>
    </location>
</feature>
<dbReference type="InterPro" id="IPR047640">
    <property type="entry name" value="RpiR-like"/>
</dbReference>